<evidence type="ECO:0000313" key="2">
    <source>
        <dbReference type="Proteomes" id="UP000014254"/>
    </source>
</evidence>
<proteinExistence type="predicted"/>
<dbReference type="OrthoDB" id="10292307at2759"/>
<dbReference type="VEuPathDB" id="FungiDB:HMPREF1544_08451"/>
<dbReference type="EMBL" id="KE124029">
    <property type="protein sequence ID" value="EPB84808.1"/>
    <property type="molecule type" value="Genomic_DNA"/>
</dbReference>
<dbReference type="Proteomes" id="UP000014254">
    <property type="component" value="Unassembled WGS sequence"/>
</dbReference>
<accession>S2JQC1</accession>
<gene>
    <name evidence="1" type="ORF">HMPREF1544_08451</name>
</gene>
<reference evidence="2" key="1">
    <citation type="submission" date="2013-05" db="EMBL/GenBank/DDBJ databases">
        <title>The Genome sequence of Mucor circinelloides f. circinelloides 1006PhL.</title>
        <authorList>
            <consortium name="The Broad Institute Genomics Platform"/>
            <person name="Cuomo C."/>
            <person name="Earl A."/>
            <person name="Findley K."/>
            <person name="Lee S.C."/>
            <person name="Walker B."/>
            <person name="Young S."/>
            <person name="Zeng Q."/>
            <person name="Gargeya S."/>
            <person name="Fitzgerald M."/>
            <person name="Haas B."/>
            <person name="Abouelleil A."/>
            <person name="Allen A.W."/>
            <person name="Alvarado L."/>
            <person name="Arachchi H.M."/>
            <person name="Berlin A.M."/>
            <person name="Chapman S.B."/>
            <person name="Gainer-Dewar J."/>
            <person name="Goldberg J."/>
            <person name="Griggs A."/>
            <person name="Gujja S."/>
            <person name="Hansen M."/>
            <person name="Howarth C."/>
            <person name="Imamovic A."/>
            <person name="Ireland A."/>
            <person name="Larimer J."/>
            <person name="McCowan C."/>
            <person name="Murphy C."/>
            <person name="Pearson M."/>
            <person name="Poon T.W."/>
            <person name="Priest M."/>
            <person name="Roberts A."/>
            <person name="Saif S."/>
            <person name="Shea T."/>
            <person name="Sisk P."/>
            <person name="Sykes S."/>
            <person name="Wortman J."/>
            <person name="Nusbaum C."/>
            <person name="Birren B."/>
        </authorList>
    </citation>
    <scope>NUCLEOTIDE SEQUENCE [LARGE SCALE GENOMIC DNA]</scope>
    <source>
        <strain evidence="2">1006PhL</strain>
    </source>
</reference>
<keyword evidence="2" id="KW-1185">Reference proteome</keyword>
<protein>
    <submittedName>
        <fullName evidence="1">Uncharacterized protein</fullName>
    </submittedName>
</protein>
<dbReference type="InParanoid" id="S2JQC1"/>
<organism evidence="1 2">
    <name type="scientific">Mucor circinelloides f. circinelloides (strain 1006PhL)</name>
    <name type="common">Mucormycosis agent</name>
    <name type="synonym">Calyptromyces circinelloides</name>
    <dbReference type="NCBI Taxonomy" id="1220926"/>
    <lineage>
        <taxon>Eukaryota</taxon>
        <taxon>Fungi</taxon>
        <taxon>Fungi incertae sedis</taxon>
        <taxon>Mucoromycota</taxon>
        <taxon>Mucoromycotina</taxon>
        <taxon>Mucoromycetes</taxon>
        <taxon>Mucorales</taxon>
        <taxon>Mucorineae</taxon>
        <taxon>Mucoraceae</taxon>
        <taxon>Mucor</taxon>
    </lineage>
</organism>
<name>S2JQC1_MUCC1</name>
<evidence type="ECO:0000313" key="1">
    <source>
        <dbReference type="EMBL" id="EPB84808.1"/>
    </source>
</evidence>
<dbReference type="AlphaFoldDB" id="S2JQC1"/>
<sequence>MAFAPVQHKKRRFGADFDIKFGFSTTVSTPAISSTSAQLKTRRIGANLALKFGFTTFKEYFKFKNNAANNYSTTDYSADLIDDTWNLVERDSALHFESS</sequence>